<keyword evidence="2" id="KW-1185">Reference proteome</keyword>
<organism evidence="1 2">
    <name type="scientific">Cylindrotheca closterium</name>
    <dbReference type="NCBI Taxonomy" id="2856"/>
    <lineage>
        <taxon>Eukaryota</taxon>
        <taxon>Sar</taxon>
        <taxon>Stramenopiles</taxon>
        <taxon>Ochrophyta</taxon>
        <taxon>Bacillariophyta</taxon>
        <taxon>Bacillariophyceae</taxon>
        <taxon>Bacillariophycidae</taxon>
        <taxon>Bacillariales</taxon>
        <taxon>Bacillariaceae</taxon>
        <taxon>Cylindrotheca</taxon>
    </lineage>
</organism>
<reference evidence="1" key="1">
    <citation type="submission" date="2023-08" db="EMBL/GenBank/DDBJ databases">
        <authorList>
            <person name="Audoor S."/>
            <person name="Bilcke G."/>
        </authorList>
    </citation>
    <scope>NUCLEOTIDE SEQUENCE</scope>
</reference>
<comment type="caution">
    <text evidence="1">The sequence shown here is derived from an EMBL/GenBank/DDBJ whole genome shotgun (WGS) entry which is preliminary data.</text>
</comment>
<accession>A0AAD2FPQ6</accession>
<proteinExistence type="predicted"/>
<evidence type="ECO:0000313" key="1">
    <source>
        <dbReference type="EMBL" id="CAJ1948577.1"/>
    </source>
</evidence>
<evidence type="ECO:0000313" key="2">
    <source>
        <dbReference type="Proteomes" id="UP001295423"/>
    </source>
</evidence>
<dbReference type="Proteomes" id="UP001295423">
    <property type="component" value="Unassembled WGS sequence"/>
</dbReference>
<sequence length="202" mass="23356">MCKSTDYQSTKERTVLKAVSSNSSSRKRSLRQRRVCFNFFFEDAAAAPSPITEITQEHLTNNWYSKRDIRAFREQAKELVLSGLPSNEETFGLERYKLERSRQKKSTVKYVVLSQKVVKDPGFQRYISRRRTSTSKEAALNQALENFCEVYDPLSSLLEGGFLLGNYNDDCFFANNLAIIHKISHRNEPTRRVRQPSIVVEC</sequence>
<dbReference type="EMBL" id="CAKOGP040001747">
    <property type="protein sequence ID" value="CAJ1948577.1"/>
    <property type="molecule type" value="Genomic_DNA"/>
</dbReference>
<protein>
    <submittedName>
        <fullName evidence="1">Uncharacterized protein</fullName>
    </submittedName>
</protein>
<name>A0AAD2FPQ6_9STRA</name>
<dbReference type="AlphaFoldDB" id="A0AAD2FPQ6"/>
<gene>
    <name evidence="1" type="ORF">CYCCA115_LOCUS11686</name>
</gene>